<name>A0A0K2UJ18_LEPSM</name>
<dbReference type="AlphaFoldDB" id="A0A0K2UJ18"/>
<accession>A0A0K2UJ18</accession>
<organism evidence="1">
    <name type="scientific">Lepeophtheirus salmonis</name>
    <name type="common">Salmon louse</name>
    <name type="synonym">Caligus salmonis</name>
    <dbReference type="NCBI Taxonomy" id="72036"/>
    <lineage>
        <taxon>Eukaryota</taxon>
        <taxon>Metazoa</taxon>
        <taxon>Ecdysozoa</taxon>
        <taxon>Arthropoda</taxon>
        <taxon>Crustacea</taxon>
        <taxon>Multicrustacea</taxon>
        <taxon>Hexanauplia</taxon>
        <taxon>Copepoda</taxon>
        <taxon>Siphonostomatoida</taxon>
        <taxon>Caligidae</taxon>
        <taxon>Lepeophtheirus</taxon>
    </lineage>
</organism>
<sequence length="64" mass="7403">PTTEHFKPILFSDPERRCPIAMFLVNKYLNISNAEVLQEKVAELPHLQNNSRFATRPLLRLGVQ</sequence>
<proteinExistence type="predicted"/>
<protein>
    <submittedName>
        <fullName evidence="1">Uncharacterized protein</fullName>
    </submittedName>
</protein>
<reference evidence="1" key="1">
    <citation type="submission" date="2014-05" db="EMBL/GenBank/DDBJ databases">
        <authorList>
            <person name="Chronopoulou M."/>
        </authorList>
    </citation>
    <scope>NUCLEOTIDE SEQUENCE</scope>
    <source>
        <tissue evidence="1">Whole organism</tissue>
    </source>
</reference>
<dbReference type="EMBL" id="HACA01020310">
    <property type="protein sequence ID" value="CDW37671.1"/>
    <property type="molecule type" value="Transcribed_RNA"/>
</dbReference>
<evidence type="ECO:0000313" key="1">
    <source>
        <dbReference type="EMBL" id="CDW37671.1"/>
    </source>
</evidence>
<feature type="non-terminal residue" evidence="1">
    <location>
        <position position="1"/>
    </location>
</feature>